<keyword evidence="3" id="KW-1185">Reference proteome</keyword>
<accession>A0A5J4YP79</accession>
<dbReference type="Proteomes" id="UP000324585">
    <property type="component" value="Unassembled WGS sequence"/>
</dbReference>
<dbReference type="OrthoDB" id="4237at2759"/>
<evidence type="ECO:0000313" key="2">
    <source>
        <dbReference type="EMBL" id="KAA8493331.1"/>
    </source>
</evidence>
<sequence>MEPLACALEISQSVAFQVLDGLVRLPVSGPRAHGFDAQGSRRRSVLDGSGYAACCCGRTNVSGGAVDRRARRVRGVVRFGAAQNGDEPEPRDANEQGSSSRKPSGKGDKASDENMVLHSRRKPIRRDAAELLPFDIQVVSPPPRMLGRQMLQSYLGNGDVLEYDGSHYLVKRVIFHYQFKQGKFCVERKTVEVKSIARKSLEAFLSKLYRDS</sequence>
<organism evidence="2 3">
    <name type="scientific">Porphyridium purpureum</name>
    <name type="common">Red alga</name>
    <name type="synonym">Porphyridium cruentum</name>
    <dbReference type="NCBI Taxonomy" id="35688"/>
    <lineage>
        <taxon>Eukaryota</taxon>
        <taxon>Rhodophyta</taxon>
        <taxon>Bangiophyceae</taxon>
        <taxon>Porphyridiales</taxon>
        <taxon>Porphyridiaceae</taxon>
        <taxon>Porphyridium</taxon>
    </lineage>
</organism>
<name>A0A5J4YP79_PORPP</name>
<reference evidence="3" key="1">
    <citation type="journal article" date="2019" name="Nat. Commun.">
        <title>Expansion of phycobilisome linker gene families in mesophilic red algae.</title>
        <authorList>
            <person name="Lee J."/>
            <person name="Kim D."/>
            <person name="Bhattacharya D."/>
            <person name="Yoon H.S."/>
        </authorList>
    </citation>
    <scope>NUCLEOTIDE SEQUENCE [LARGE SCALE GENOMIC DNA]</scope>
    <source>
        <strain evidence="3">CCMP 1328</strain>
    </source>
</reference>
<proteinExistence type="predicted"/>
<dbReference type="EMBL" id="VRMN01000007">
    <property type="protein sequence ID" value="KAA8493331.1"/>
    <property type="molecule type" value="Genomic_DNA"/>
</dbReference>
<evidence type="ECO:0000313" key="3">
    <source>
        <dbReference type="Proteomes" id="UP000324585"/>
    </source>
</evidence>
<gene>
    <name evidence="2" type="ORF">FVE85_8776</name>
</gene>
<dbReference type="PANTHER" id="PTHR36397:SF1">
    <property type="entry name" value="OS04G0482900 PROTEIN"/>
    <property type="match status" value="1"/>
</dbReference>
<dbReference type="AlphaFoldDB" id="A0A5J4YP79"/>
<evidence type="ECO:0000256" key="1">
    <source>
        <dbReference type="SAM" id="MobiDB-lite"/>
    </source>
</evidence>
<comment type="caution">
    <text evidence="2">The sequence shown here is derived from an EMBL/GenBank/DDBJ whole genome shotgun (WGS) entry which is preliminary data.</text>
</comment>
<dbReference type="PANTHER" id="PTHR36397">
    <property type="entry name" value="OSJNBA0081L15.1 PROTEIN"/>
    <property type="match status" value="1"/>
</dbReference>
<protein>
    <submittedName>
        <fullName evidence="2">Uncharacterized protein</fullName>
    </submittedName>
</protein>
<feature type="region of interest" description="Disordered" evidence="1">
    <location>
        <begin position="78"/>
        <end position="122"/>
    </location>
</feature>